<proteinExistence type="predicted"/>
<sequence length="159" mass="17523">MPQLKSKPPVSAPLQPLSISLSQSITWLTVARDGVVLGFLWLFVFAGIDRYGNRLPMVDDAPGNAVLVSIVVFMFMCTTLWGCKIFAVRKLKHGDNRARIFLIVLHTIEAVAMTILFLIPLLAFAFIVSFWNILALFTLTAPGAVQWCSQNKTPADSDG</sequence>
<name>A0A895XJK8_9ACTN</name>
<keyword evidence="3" id="KW-1185">Reference proteome</keyword>
<dbReference type="RefSeq" id="WP_213171189.1">
    <property type="nucleotide sequence ID" value="NZ_CP070496.1"/>
</dbReference>
<evidence type="ECO:0000313" key="3">
    <source>
        <dbReference type="Proteomes" id="UP000662939"/>
    </source>
</evidence>
<keyword evidence="1" id="KW-0812">Transmembrane</keyword>
<evidence type="ECO:0000313" key="2">
    <source>
        <dbReference type="EMBL" id="QSB05187.1"/>
    </source>
</evidence>
<keyword evidence="1" id="KW-1133">Transmembrane helix</keyword>
<protein>
    <submittedName>
        <fullName evidence="2">Uncharacterized protein</fullName>
    </submittedName>
</protein>
<keyword evidence="1" id="KW-0472">Membrane</keyword>
<evidence type="ECO:0000256" key="1">
    <source>
        <dbReference type="SAM" id="Phobius"/>
    </source>
</evidence>
<accession>A0A895XJK8</accession>
<reference evidence="2" key="1">
    <citation type="submission" date="2021-02" db="EMBL/GenBank/DDBJ databases">
        <title>Natronoglycomyces albus gen. nov., sp. nov, a haloalkaliphilic actinobacterium from a soda solonchak soil.</title>
        <authorList>
            <person name="Sorokin D.Y."/>
            <person name="Khijniak T.V."/>
            <person name="Zakharycheva A.P."/>
            <person name="Boueva O.V."/>
            <person name="Ariskina E.V."/>
            <person name="Hahnke R.L."/>
            <person name="Bunk B."/>
            <person name="Sproer C."/>
            <person name="Schumann P."/>
            <person name="Evtushenko L.I."/>
            <person name="Kublanov I.V."/>
        </authorList>
    </citation>
    <scope>NUCLEOTIDE SEQUENCE</scope>
    <source>
        <strain evidence="2">DSM 106290</strain>
    </source>
</reference>
<dbReference type="EMBL" id="CP070496">
    <property type="protein sequence ID" value="QSB05187.1"/>
    <property type="molecule type" value="Genomic_DNA"/>
</dbReference>
<feature type="transmembrane region" description="Helical" evidence="1">
    <location>
        <begin position="25"/>
        <end position="46"/>
    </location>
</feature>
<feature type="transmembrane region" description="Helical" evidence="1">
    <location>
        <begin position="66"/>
        <end position="88"/>
    </location>
</feature>
<organism evidence="2 3">
    <name type="scientific">Natronoglycomyces albus</name>
    <dbReference type="NCBI Taxonomy" id="2811108"/>
    <lineage>
        <taxon>Bacteria</taxon>
        <taxon>Bacillati</taxon>
        <taxon>Actinomycetota</taxon>
        <taxon>Actinomycetes</taxon>
        <taxon>Glycomycetales</taxon>
        <taxon>Glycomycetaceae</taxon>
        <taxon>Natronoglycomyces</taxon>
    </lineage>
</organism>
<dbReference type="Proteomes" id="UP000662939">
    <property type="component" value="Chromosome"/>
</dbReference>
<dbReference type="AlphaFoldDB" id="A0A895XJK8"/>
<dbReference type="KEGG" id="nav:JQS30_15745"/>
<feature type="transmembrane region" description="Helical" evidence="1">
    <location>
        <begin position="125"/>
        <end position="145"/>
    </location>
</feature>
<feature type="transmembrane region" description="Helical" evidence="1">
    <location>
        <begin position="100"/>
        <end position="119"/>
    </location>
</feature>
<gene>
    <name evidence="2" type="ORF">JQS30_15745</name>
</gene>